<proteinExistence type="predicted"/>
<dbReference type="Proteomes" id="UP000619295">
    <property type="component" value="Unassembled WGS sequence"/>
</dbReference>
<comment type="caution">
    <text evidence="1">The sequence shown here is derived from an EMBL/GenBank/DDBJ whole genome shotgun (WGS) entry which is preliminary data.</text>
</comment>
<reference evidence="1" key="1">
    <citation type="submission" date="2020-09" db="EMBL/GenBank/DDBJ databases">
        <title>Bosea spartocytisi sp. nov. a root nodule endophyte of Spartocytisus supranubius in the high mountain ecosystem fo the Teide National Park (Canary Islands, Spain).</title>
        <authorList>
            <person name="Pulido-Suarez L."/>
            <person name="Peix A."/>
            <person name="Igual J.M."/>
            <person name="Socas-Perez N."/>
            <person name="Velazquez E."/>
            <person name="Flores-Felix J.D."/>
            <person name="Leon-Barrios M."/>
        </authorList>
    </citation>
    <scope>NUCLEOTIDE SEQUENCE</scope>
    <source>
        <strain evidence="1">SSUT16</strain>
    </source>
</reference>
<evidence type="ECO:0000313" key="2">
    <source>
        <dbReference type="Proteomes" id="UP000619295"/>
    </source>
</evidence>
<accession>A0A927EDQ8</accession>
<dbReference type="AlphaFoldDB" id="A0A927EDQ8"/>
<gene>
    <name evidence="1" type="ORF">IED13_24740</name>
</gene>
<protein>
    <submittedName>
        <fullName evidence="1">Uncharacterized protein</fullName>
    </submittedName>
</protein>
<keyword evidence="2" id="KW-1185">Reference proteome</keyword>
<dbReference type="EMBL" id="JACXWY010000025">
    <property type="protein sequence ID" value="MBD3848919.1"/>
    <property type="molecule type" value="Genomic_DNA"/>
</dbReference>
<sequence length="63" mass="6536">MRNGERPAPEGLNLSASALVLLQAAAFKARIGPFALKGLATSQSAVLLYRAAARLAALSSARR</sequence>
<name>A0A927EDQ8_9HYPH</name>
<organism evidence="1 2">
    <name type="scientific">Bosea spartocytisi</name>
    <dbReference type="NCBI Taxonomy" id="2773451"/>
    <lineage>
        <taxon>Bacteria</taxon>
        <taxon>Pseudomonadati</taxon>
        <taxon>Pseudomonadota</taxon>
        <taxon>Alphaproteobacteria</taxon>
        <taxon>Hyphomicrobiales</taxon>
        <taxon>Boseaceae</taxon>
        <taxon>Bosea</taxon>
    </lineage>
</organism>
<evidence type="ECO:0000313" key="1">
    <source>
        <dbReference type="EMBL" id="MBD3848919.1"/>
    </source>
</evidence>